<dbReference type="AlphaFoldDB" id="A0A0A1ULT5"/>
<evidence type="ECO:0000313" key="1">
    <source>
        <dbReference type="EMBL" id="EUC59298.1"/>
    </source>
</evidence>
<sequence>MLTSLEVNYSLLRRTTVPFFQELTSLSELTLAGSADRNKDAVMETLWPAEEPVTRLELPRLRKLRIDAPPTYIQCLPLSASGAIYVSLVGFVSSDESSDGNPDDNLEGLDWWIKPKYSEEAWTHSIEAMGRIAPTVETLRLGLSPLCPAFVDRLSTFHSLRGVDIPIYVQESLVTYAEVHMPEYSWSWDGRSQG</sequence>
<gene>
    <name evidence="1" type="ORF">RSOL_306630</name>
</gene>
<protein>
    <submittedName>
        <fullName evidence="1">Uncharacterized protein</fullName>
    </submittedName>
</protein>
<feature type="non-terminal residue" evidence="1">
    <location>
        <position position="194"/>
    </location>
</feature>
<name>A0A0A1ULT5_9AGAM</name>
<accession>A0A0A1ULT5</accession>
<reference evidence="2" key="1">
    <citation type="journal article" date="2014" name="Genome Announc.">
        <title>Draft genome sequence of the plant-pathogenic soil fungus Rhizoctonia solani anastomosis group 3 strain Rhs1AP.</title>
        <authorList>
            <person name="Cubeta M.A."/>
            <person name="Thomas E."/>
            <person name="Dean R.A."/>
            <person name="Jabaji S."/>
            <person name="Neate S.M."/>
            <person name="Tavantzis S."/>
            <person name="Toda T."/>
            <person name="Vilgalys R."/>
            <person name="Bharathan N."/>
            <person name="Fedorova-Abrams N."/>
            <person name="Pakala S.B."/>
            <person name="Pakala S.M."/>
            <person name="Zafar N."/>
            <person name="Joardar V."/>
            <person name="Losada L."/>
            <person name="Nierman W.C."/>
        </authorList>
    </citation>
    <scope>NUCLEOTIDE SEQUENCE [LARGE SCALE GENOMIC DNA]</scope>
    <source>
        <strain evidence="2">AG-3</strain>
    </source>
</reference>
<dbReference type="Proteomes" id="UP000030108">
    <property type="component" value="Unassembled WGS sequence"/>
</dbReference>
<proteinExistence type="predicted"/>
<comment type="caution">
    <text evidence="1">The sequence shown here is derived from an EMBL/GenBank/DDBJ whole genome shotgun (WGS) entry which is preliminary data.</text>
</comment>
<evidence type="ECO:0000313" key="2">
    <source>
        <dbReference type="Proteomes" id="UP000030108"/>
    </source>
</evidence>
<organism evidence="1 2">
    <name type="scientific">Rhizoctonia solani AG-3 Rhs1AP</name>
    <dbReference type="NCBI Taxonomy" id="1086054"/>
    <lineage>
        <taxon>Eukaryota</taxon>
        <taxon>Fungi</taxon>
        <taxon>Dikarya</taxon>
        <taxon>Basidiomycota</taxon>
        <taxon>Agaricomycotina</taxon>
        <taxon>Agaricomycetes</taxon>
        <taxon>Cantharellales</taxon>
        <taxon>Ceratobasidiaceae</taxon>
        <taxon>Rhizoctonia</taxon>
    </lineage>
</organism>
<dbReference type="EMBL" id="JATN01000321">
    <property type="protein sequence ID" value="EUC59298.1"/>
    <property type="molecule type" value="Genomic_DNA"/>
</dbReference>